<accession>A0AAD3RW82</accession>
<gene>
    <name evidence="1" type="ORF">Nepgr_000433</name>
</gene>
<protein>
    <submittedName>
        <fullName evidence="1">Uncharacterized protein</fullName>
    </submittedName>
</protein>
<dbReference type="Proteomes" id="UP001279734">
    <property type="component" value="Unassembled WGS sequence"/>
</dbReference>
<keyword evidence="2" id="KW-1185">Reference proteome</keyword>
<evidence type="ECO:0000313" key="1">
    <source>
        <dbReference type="EMBL" id="GMG98593.1"/>
    </source>
</evidence>
<dbReference type="SUPFAM" id="SSF48403">
    <property type="entry name" value="Ankyrin repeat"/>
    <property type="match status" value="1"/>
</dbReference>
<sequence>MDVELHKAVATHEDDVDGFISVLERVSTEKGYSLSDIFRQVSPSWNTLLHVAANHDNLGIMQLIVPYCPSVIIEQNSNSDIALHVAPGFGHQFVVQTLLSFWFQGDRVDRRAILEWTREVTEITDDLKLPRVRN</sequence>
<proteinExistence type="predicted"/>
<dbReference type="EMBL" id="BSYO01000001">
    <property type="protein sequence ID" value="GMG98593.1"/>
    <property type="molecule type" value="Genomic_DNA"/>
</dbReference>
<dbReference type="Gene3D" id="1.25.40.20">
    <property type="entry name" value="Ankyrin repeat-containing domain"/>
    <property type="match status" value="1"/>
</dbReference>
<name>A0AAD3RW82_NEPGR</name>
<dbReference type="AlphaFoldDB" id="A0AAD3RW82"/>
<organism evidence="1 2">
    <name type="scientific">Nepenthes gracilis</name>
    <name type="common">Slender pitcher plant</name>
    <dbReference type="NCBI Taxonomy" id="150966"/>
    <lineage>
        <taxon>Eukaryota</taxon>
        <taxon>Viridiplantae</taxon>
        <taxon>Streptophyta</taxon>
        <taxon>Embryophyta</taxon>
        <taxon>Tracheophyta</taxon>
        <taxon>Spermatophyta</taxon>
        <taxon>Magnoliopsida</taxon>
        <taxon>eudicotyledons</taxon>
        <taxon>Gunneridae</taxon>
        <taxon>Pentapetalae</taxon>
        <taxon>Caryophyllales</taxon>
        <taxon>Nepenthaceae</taxon>
        <taxon>Nepenthes</taxon>
    </lineage>
</organism>
<dbReference type="InterPro" id="IPR036770">
    <property type="entry name" value="Ankyrin_rpt-contain_sf"/>
</dbReference>
<reference evidence="1" key="1">
    <citation type="submission" date="2023-05" db="EMBL/GenBank/DDBJ databases">
        <title>Nepenthes gracilis genome sequencing.</title>
        <authorList>
            <person name="Fukushima K."/>
        </authorList>
    </citation>
    <scope>NUCLEOTIDE SEQUENCE</scope>
    <source>
        <strain evidence="1">SING2019-196</strain>
    </source>
</reference>
<comment type="caution">
    <text evidence="1">The sequence shown here is derived from an EMBL/GenBank/DDBJ whole genome shotgun (WGS) entry which is preliminary data.</text>
</comment>
<evidence type="ECO:0000313" key="2">
    <source>
        <dbReference type="Proteomes" id="UP001279734"/>
    </source>
</evidence>